<keyword evidence="2 4" id="KW-0963">Cytoplasm</keyword>
<accession>A0A514BRM8</accession>
<dbReference type="EMBL" id="CP041242">
    <property type="protein sequence ID" value="QDH70036.1"/>
    <property type="molecule type" value="Genomic_DNA"/>
</dbReference>
<keyword evidence="3 4" id="KW-0143">Chaperone</keyword>
<reference evidence="5 6" key="1">
    <citation type="submission" date="2019-06" db="EMBL/GenBank/DDBJ databases">
        <title>Lysobacter alkalisoli sp. nov. isolated from saline-alkali soil.</title>
        <authorList>
            <person name="Sun J.-Q."/>
            <person name="Xu L."/>
        </authorList>
    </citation>
    <scope>NUCLEOTIDE SEQUENCE [LARGE SCALE GENOMIC DNA]</scope>
    <source>
        <strain evidence="5 6">SJ-36</strain>
    </source>
</reference>
<evidence type="ECO:0000256" key="4">
    <source>
        <dbReference type="HAMAP-Rule" id="MF_02200"/>
    </source>
</evidence>
<evidence type="ECO:0000256" key="3">
    <source>
        <dbReference type="ARBA" id="ARBA00023186"/>
    </source>
</evidence>
<gene>
    <name evidence="4" type="primary">napD</name>
    <name evidence="5" type="ORF">FKV23_07940</name>
</gene>
<dbReference type="InterPro" id="IPR005623">
    <property type="entry name" value="Chaperone_NapD_NO3_reduct"/>
</dbReference>
<evidence type="ECO:0000313" key="6">
    <source>
        <dbReference type="Proteomes" id="UP000317199"/>
    </source>
</evidence>
<comment type="subunit">
    <text evidence="4">Interacts with the cytoplasmic NapA precursor.</text>
</comment>
<keyword evidence="6" id="KW-1185">Reference proteome</keyword>
<sequence>MRNAQTIADTAAPGDEWHVASFIVQHRADASGELDAGIARLPGLERFDGDATRSIVLCESSHSRALMDGIEALRAISGVINVSLVYHHVEPRADLDARIQEYPSPAPVGGTEP</sequence>
<dbReference type="KEGG" id="lyj:FKV23_07940"/>
<dbReference type="GO" id="GO:0005048">
    <property type="term" value="F:signal sequence binding"/>
    <property type="evidence" value="ECO:0007669"/>
    <property type="project" value="UniProtKB-UniRule"/>
</dbReference>
<dbReference type="HAMAP" id="MF_02200">
    <property type="entry name" value="NapD"/>
    <property type="match status" value="1"/>
</dbReference>
<organism evidence="5 6">
    <name type="scientific">Marilutibacter alkalisoli</name>
    <dbReference type="NCBI Taxonomy" id="2591633"/>
    <lineage>
        <taxon>Bacteria</taxon>
        <taxon>Pseudomonadati</taxon>
        <taxon>Pseudomonadota</taxon>
        <taxon>Gammaproteobacteria</taxon>
        <taxon>Lysobacterales</taxon>
        <taxon>Lysobacteraceae</taxon>
        <taxon>Marilutibacter</taxon>
    </lineage>
</organism>
<name>A0A514BRM8_9GAMM</name>
<dbReference type="Proteomes" id="UP000317199">
    <property type="component" value="Chromosome"/>
</dbReference>
<evidence type="ECO:0000256" key="2">
    <source>
        <dbReference type="ARBA" id="ARBA00022490"/>
    </source>
</evidence>
<dbReference type="Pfam" id="PF03927">
    <property type="entry name" value="NapD"/>
    <property type="match status" value="1"/>
</dbReference>
<evidence type="ECO:0000313" key="5">
    <source>
        <dbReference type="EMBL" id="QDH70036.1"/>
    </source>
</evidence>
<comment type="function">
    <text evidence="4">Chaperone for NapA, the catalytic subunit of the periplasmic nitrate reductase. It binds directly and specifically to the twin-arginine signal peptide of NapA, preventing premature interaction with the Tat translocase and premature export.</text>
</comment>
<comment type="similarity">
    <text evidence="4">Belongs to the NapD family.</text>
</comment>
<dbReference type="Gene3D" id="3.30.70.920">
    <property type="match status" value="1"/>
</dbReference>
<dbReference type="PANTHER" id="PTHR38603">
    <property type="entry name" value="CHAPERONE NAPD"/>
    <property type="match status" value="1"/>
</dbReference>
<dbReference type="RefSeq" id="WP_141623373.1">
    <property type="nucleotide sequence ID" value="NZ_CP041242.1"/>
</dbReference>
<protein>
    <recommendedName>
        <fullName evidence="4">Chaperone NapD</fullName>
    </recommendedName>
    <alternativeName>
        <fullName evidence="4">NapA signal peptide-binding chaperone NapD</fullName>
    </alternativeName>
</protein>
<dbReference type="GO" id="GO:0005737">
    <property type="term" value="C:cytoplasm"/>
    <property type="evidence" value="ECO:0007669"/>
    <property type="project" value="UniProtKB-SubCell"/>
</dbReference>
<comment type="subcellular location">
    <subcellularLocation>
        <location evidence="1 4">Cytoplasm</location>
    </subcellularLocation>
</comment>
<dbReference type="GO" id="GO:0051224">
    <property type="term" value="P:negative regulation of protein transport"/>
    <property type="evidence" value="ECO:0007669"/>
    <property type="project" value="UniProtKB-UniRule"/>
</dbReference>
<dbReference type="AlphaFoldDB" id="A0A514BRM8"/>
<evidence type="ECO:0000256" key="1">
    <source>
        <dbReference type="ARBA" id="ARBA00004496"/>
    </source>
</evidence>
<dbReference type="PANTHER" id="PTHR38603:SF1">
    <property type="entry name" value="CHAPERONE NAPD"/>
    <property type="match status" value="1"/>
</dbReference>
<proteinExistence type="inferred from homology"/>
<dbReference type="OrthoDB" id="5770785at2"/>